<dbReference type="InterPro" id="IPR036236">
    <property type="entry name" value="Znf_C2H2_sf"/>
</dbReference>
<gene>
    <name evidence="3" type="ORF">V5O48_018425</name>
</gene>
<feature type="region of interest" description="Disordered" evidence="1">
    <location>
        <begin position="187"/>
        <end position="226"/>
    </location>
</feature>
<dbReference type="EMBL" id="JBAHYK010003325">
    <property type="protein sequence ID" value="KAL0563639.1"/>
    <property type="molecule type" value="Genomic_DNA"/>
</dbReference>
<sequence>MDIKSKEQHKQGKAHRSKSAAKAVDPTPPLPLPSPSPSPSPAYLPPSGRRLPMTLREVHSQSKAHEDSTVTEKIARQSVQTASADRFTQRRSWTCTVCYVDMDISERDRHLSTGFLHVAALRGDLPDFDDVGGGDTGVGVGVGQPTPPSVPVTPLVQVPPSTSLPALQPDRIKHWICKPCNRRMMENSRESHLRGKAHREVEEKARQSGETSRPKQAASTGQSTTQPESRFWACTVCGIDMNVSHRERHLAGEMHLAKLQRRPPHCNLEGIDGSYAGGRGGGGAGRGEGISGSSLWGNQSQAAVVNQRPALMLMHQAQLIQQANALSRAQNFNYVQVAYQVQLAMNVIASQQQQLAARFHPARTSSRHT</sequence>
<feature type="compositionally biased region" description="Pro residues" evidence="1">
    <location>
        <begin position="26"/>
        <end position="44"/>
    </location>
</feature>
<feature type="compositionally biased region" description="Basic and acidic residues" evidence="1">
    <location>
        <begin position="187"/>
        <end position="207"/>
    </location>
</feature>
<evidence type="ECO:0000313" key="3">
    <source>
        <dbReference type="EMBL" id="KAL0563639.1"/>
    </source>
</evidence>
<feature type="domain" description="U1-type" evidence="2">
    <location>
        <begin position="172"/>
        <end position="205"/>
    </location>
</feature>
<dbReference type="Proteomes" id="UP001465976">
    <property type="component" value="Unassembled WGS sequence"/>
</dbReference>
<reference evidence="3 4" key="1">
    <citation type="submission" date="2024-02" db="EMBL/GenBank/DDBJ databases">
        <title>A draft genome for the cacao thread blight pathogen Marasmius crinis-equi.</title>
        <authorList>
            <person name="Cohen S.P."/>
            <person name="Baruah I.K."/>
            <person name="Amoako-Attah I."/>
            <person name="Bukari Y."/>
            <person name="Meinhardt L.W."/>
            <person name="Bailey B.A."/>
        </authorList>
    </citation>
    <scope>NUCLEOTIDE SEQUENCE [LARGE SCALE GENOMIC DNA]</scope>
    <source>
        <strain evidence="3 4">GH-76</strain>
    </source>
</reference>
<evidence type="ECO:0000259" key="2">
    <source>
        <dbReference type="SMART" id="SM00451"/>
    </source>
</evidence>
<comment type="caution">
    <text evidence="3">The sequence shown here is derived from an EMBL/GenBank/DDBJ whole genome shotgun (WGS) entry which is preliminary data.</text>
</comment>
<organism evidence="3 4">
    <name type="scientific">Marasmius crinis-equi</name>
    <dbReference type="NCBI Taxonomy" id="585013"/>
    <lineage>
        <taxon>Eukaryota</taxon>
        <taxon>Fungi</taxon>
        <taxon>Dikarya</taxon>
        <taxon>Basidiomycota</taxon>
        <taxon>Agaricomycotina</taxon>
        <taxon>Agaricomycetes</taxon>
        <taxon>Agaricomycetidae</taxon>
        <taxon>Agaricales</taxon>
        <taxon>Marasmiineae</taxon>
        <taxon>Marasmiaceae</taxon>
        <taxon>Marasmius</taxon>
    </lineage>
</organism>
<proteinExistence type="predicted"/>
<feature type="compositionally biased region" description="Polar residues" evidence="1">
    <location>
        <begin position="217"/>
        <end position="226"/>
    </location>
</feature>
<feature type="domain" description="U1-type" evidence="2">
    <location>
        <begin position="229"/>
        <end position="262"/>
    </location>
</feature>
<feature type="region of interest" description="Disordered" evidence="1">
    <location>
        <begin position="1"/>
        <end position="50"/>
    </location>
</feature>
<dbReference type="InterPro" id="IPR003604">
    <property type="entry name" value="Matrin/U1-like-C_Znf_C2H2"/>
</dbReference>
<dbReference type="SMART" id="SM00451">
    <property type="entry name" value="ZnF_U1"/>
    <property type="match status" value="2"/>
</dbReference>
<evidence type="ECO:0000313" key="4">
    <source>
        <dbReference type="Proteomes" id="UP001465976"/>
    </source>
</evidence>
<protein>
    <recommendedName>
        <fullName evidence="2">U1-type domain-containing protein</fullName>
    </recommendedName>
</protein>
<dbReference type="SUPFAM" id="SSF57667">
    <property type="entry name" value="beta-beta-alpha zinc fingers"/>
    <property type="match status" value="1"/>
</dbReference>
<accession>A0ABR3EL76</accession>
<feature type="compositionally biased region" description="Basic and acidic residues" evidence="1">
    <location>
        <begin position="1"/>
        <end position="10"/>
    </location>
</feature>
<name>A0ABR3EL76_9AGAR</name>
<keyword evidence="4" id="KW-1185">Reference proteome</keyword>
<evidence type="ECO:0000256" key="1">
    <source>
        <dbReference type="SAM" id="MobiDB-lite"/>
    </source>
</evidence>